<evidence type="ECO:0000259" key="5">
    <source>
        <dbReference type="PROSITE" id="PS51192"/>
    </source>
</evidence>
<evidence type="ECO:0000256" key="2">
    <source>
        <dbReference type="ARBA" id="ARBA00022801"/>
    </source>
</evidence>
<evidence type="ECO:0000256" key="1">
    <source>
        <dbReference type="ARBA" id="ARBA00022741"/>
    </source>
</evidence>
<dbReference type="InParanoid" id="A0A165BF71"/>
<proteinExistence type="predicted"/>
<dbReference type="Pfam" id="PF00176">
    <property type="entry name" value="SNF2-rel_dom"/>
    <property type="match status" value="1"/>
</dbReference>
<organism evidence="7 8">
    <name type="scientific">Exidia glandulosa HHB12029</name>
    <dbReference type="NCBI Taxonomy" id="1314781"/>
    <lineage>
        <taxon>Eukaryota</taxon>
        <taxon>Fungi</taxon>
        <taxon>Dikarya</taxon>
        <taxon>Basidiomycota</taxon>
        <taxon>Agaricomycotina</taxon>
        <taxon>Agaricomycetes</taxon>
        <taxon>Auriculariales</taxon>
        <taxon>Exidiaceae</taxon>
        <taxon>Exidia</taxon>
    </lineage>
</organism>
<dbReference type="PANTHER" id="PTHR45629">
    <property type="entry name" value="SNF2/RAD54 FAMILY MEMBER"/>
    <property type="match status" value="1"/>
</dbReference>
<evidence type="ECO:0008006" key="9">
    <source>
        <dbReference type="Google" id="ProtNLM"/>
    </source>
</evidence>
<accession>A0A165BF71</accession>
<protein>
    <recommendedName>
        <fullName evidence="9">DNA repair and recombination protein RAD54B</fullName>
    </recommendedName>
</protein>
<evidence type="ECO:0000259" key="6">
    <source>
        <dbReference type="PROSITE" id="PS51194"/>
    </source>
</evidence>
<keyword evidence="8" id="KW-1185">Reference proteome</keyword>
<feature type="domain" description="Helicase ATP-binding" evidence="5">
    <location>
        <begin position="377"/>
        <end position="547"/>
    </location>
</feature>
<dbReference type="AlphaFoldDB" id="A0A165BF71"/>
<dbReference type="InterPro" id="IPR001650">
    <property type="entry name" value="Helicase_C-like"/>
</dbReference>
<sequence>MPAFANPAAGFASKKRKSEGGHDEQPSKRNANDGAWSGSVGGHRSYWMCQYRAPQYRKHKTWDGDGVLEVLGTRAILYDMDSKKLSEGTVKEPKTLADGVPLTLGGKELELECAIPVADFLSGKCFGKGGDIAAVLPVPPIASSASKGYVPLKLSVSTPTPASAKKYIDLEPVNMLSKFNTPRASSSSVPATSDSYWSVTWRKAEQTKKNKTWEGDAFISHVGTTVSLISDKGKVLGTRTWKDQLTSGHILHISGKEVQLSALVKKSEMPSLFGGGNSQDADDAATESQANTSASAAKAFVAPASFYSSRSIRPTGPLHDPTAEGAIVMKAPSQDHQAVHNKKEHAVVPVVIDPYLARHLRPHQVEGVKFMYECVMGMRPHEGFGCILADDMGMGKTLQTITLVWTLIKQNPYSSTTPAVGKVLVVCPVTLINNWRKEFQKWLGRDRIGVFVGDKDKANIKQFINSRANVLIIGYEKLRSVIADLAYCTPPIGLIICDEGHRLKSANNKSNKMFEALRTKRRVILSGTPIQNDLGEFHAMADFCNPGLLDDYSTFKRIYETPILKSRAPECSKKELEEGEARSQRLFTIAKSFVIRRDASILTNYLPPKYEYTVFVTPTELQLRMFKKLVVERHINRVTHGHTANALAMIRTLTKLSTSPMLLKRKDDAGADDPVTEAIALIPEKTAIDDMTISGKLSVVSRILSHLRKETEEKVIIVSHYTSTLDVIEKYCKNQRYGRVSTTFQATSLLTLHRYFRLDGQTQPAKRQEYVDTFNRTPQKQHFVFLLSTKAGGVGLNLVGASRLVLVDSDWNPSHDLQAMARIHRDGQKRPVFIYRLLSAGTIDEKIFQRQVTKLGLSDSLMRQNQIGGAASKSDSFSPQDLRDLFSVHVSTSCHTHDLLACPCDSENGPLGDDDDVDVGLDGSDGDDEERGFVVASTLKPTKNAKPSVKRRKELASLDEWTHINCLRQSSAIHDDVLKKIVEDARPQIKPDDSASQLTRKERLLIDLDNCLNNDEDSEEDKFSSRPPGTLTFLFEKTSL</sequence>
<dbReference type="GO" id="GO:0000724">
    <property type="term" value="P:double-strand break repair via homologous recombination"/>
    <property type="evidence" value="ECO:0007669"/>
    <property type="project" value="TreeGrafter"/>
</dbReference>
<dbReference type="GO" id="GO:0005634">
    <property type="term" value="C:nucleus"/>
    <property type="evidence" value="ECO:0007669"/>
    <property type="project" value="TreeGrafter"/>
</dbReference>
<dbReference type="Gene3D" id="1.20.120.850">
    <property type="entry name" value="SWI2/SNF2 ATPases, N-terminal domain"/>
    <property type="match status" value="1"/>
</dbReference>
<dbReference type="InterPro" id="IPR038718">
    <property type="entry name" value="SNF2-like_sf"/>
</dbReference>
<dbReference type="PANTHER" id="PTHR45629:SF7">
    <property type="entry name" value="DNA EXCISION REPAIR PROTEIN ERCC-6-RELATED"/>
    <property type="match status" value="1"/>
</dbReference>
<feature type="region of interest" description="Disordered" evidence="4">
    <location>
        <begin position="271"/>
        <end position="290"/>
    </location>
</feature>
<dbReference type="SUPFAM" id="SSF52540">
    <property type="entry name" value="P-loop containing nucleoside triphosphate hydrolases"/>
    <property type="match status" value="2"/>
</dbReference>
<dbReference type="Gene3D" id="3.40.50.300">
    <property type="entry name" value="P-loop containing nucleotide triphosphate hydrolases"/>
    <property type="match status" value="1"/>
</dbReference>
<dbReference type="SMART" id="SM00490">
    <property type="entry name" value="HELICc"/>
    <property type="match status" value="1"/>
</dbReference>
<keyword evidence="2" id="KW-0378">Hydrolase</keyword>
<dbReference type="Proteomes" id="UP000077266">
    <property type="component" value="Unassembled WGS sequence"/>
</dbReference>
<keyword evidence="1" id="KW-0547">Nucleotide-binding</keyword>
<dbReference type="InterPro" id="IPR027417">
    <property type="entry name" value="P-loop_NTPase"/>
</dbReference>
<gene>
    <name evidence="7" type="ORF">EXIGLDRAFT_845467</name>
</gene>
<dbReference type="OrthoDB" id="413460at2759"/>
<dbReference type="EMBL" id="KV426475">
    <property type="protein sequence ID" value="KZV80511.1"/>
    <property type="molecule type" value="Genomic_DNA"/>
</dbReference>
<dbReference type="PROSITE" id="PS51192">
    <property type="entry name" value="HELICASE_ATP_BIND_1"/>
    <property type="match status" value="1"/>
</dbReference>
<dbReference type="Pfam" id="PF00271">
    <property type="entry name" value="Helicase_C"/>
    <property type="match status" value="1"/>
</dbReference>
<name>A0A165BF71_EXIGL</name>
<dbReference type="InterPro" id="IPR049730">
    <property type="entry name" value="SNF2/RAD54-like_C"/>
</dbReference>
<feature type="compositionally biased region" description="Basic and acidic residues" evidence="4">
    <location>
        <begin position="18"/>
        <end position="31"/>
    </location>
</feature>
<dbReference type="CDD" id="cd18004">
    <property type="entry name" value="DEXHc_RAD54"/>
    <property type="match status" value="1"/>
</dbReference>
<dbReference type="InterPro" id="IPR014001">
    <property type="entry name" value="Helicase_ATP-bd"/>
</dbReference>
<dbReference type="SMART" id="SM00487">
    <property type="entry name" value="DEXDc"/>
    <property type="match status" value="1"/>
</dbReference>
<dbReference type="InterPro" id="IPR050496">
    <property type="entry name" value="SNF2_RAD54_helicase_repair"/>
</dbReference>
<keyword evidence="3" id="KW-0067">ATP-binding</keyword>
<evidence type="ECO:0000313" key="7">
    <source>
        <dbReference type="EMBL" id="KZV80511.1"/>
    </source>
</evidence>
<dbReference type="Gene3D" id="3.40.50.10810">
    <property type="entry name" value="Tandem AAA-ATPase domain"/>
    <property type="match status" value="1"/>
</dbReference>
<dbReference type="GO" id="GO:0005524">
    <property type="term" value="F:ATP binding"/>
    <property type="evidence" value="ECO:0007669"/>
    <property type="project" value="InterPro"/>
</dbReference>
<dbReference type="PROSITE" id="PS51194">
    <property type="entry name" value="HELICASE_CTER"/>
    <property type="match status" value="1"/>
</dbReference>
<dbReference type="GO" id="GO:0015616">
    <property type="term" value="F:DNA translocase activity"/>
    <property type="evidence" value="ECO:0007669"/>
    <property type="project" value="TreeGrafter"/>
</dbReference>
<evidence type="ECO:0000256" key="4">
    <source>
        <dbReference type="SAM" id="MobiDB-lite"/>
    </source>
</evidence>
<feature type="domain" description="Helicase C-terminal" evidence="6">
    <location>
        <begin position="699"/>
        <end position="883"/>
    </location>
</feature>
<dbReference type="InterPro" id="IPR000330">
    <property type="entry name" value="SNF2_N"/>
</dbReference>
<reference evidence="7 8" key="1">
    <citation type="journal article" date="2016" name="Mol. Biol. Evol.">
        <title>Comparative Genomics of Early-Diverging Mushroom-Forming Fungi Provides Insights into the Origins of Lignocellulose Decay Capabilities.</title>
        <authorList>
            <person name="Nagy L.G."/>
            <person name="Riley R."/>
            <person name="Tritt A."/>
            <person name="Adam C."/>
            <person name="Daum C."/>
            <person name="Floudas D."/>
            <person name="Sun H."/>
            <person name="Yadav J.S."/>
            <person name="Pangilinan J."/>
            <person name="Larsson K.H."/>
            <person name="Matsuura K."/>
            <person name="Barry K."/>
            <person name="Labutti K."/>
            <person name="Kuo R."/>
            <person name="Ohm R.A."/>
            <person name="Bhattacharya S.S."/>
            <person name="Shirouzu T."/>
            <person name="Yoshinaga Y."/>
            <person name="Martin F.M."/>
            <person name="Grigoriev I.V."/>
            <person name="Hibbett D.S."/>
        </authorList>
    </citation>
    <scope>NUCLEOTIDE SEQUENCE [LARGE SCALE GENOMIC DNA]</scope>
    <source>
        <strain evidence="7 8">HHB12029</strain>
    </source>
</reference>
<feature type="region of interest" description="Disordered" evidence="4">
    <location>
        <begin position="1"/>
        <end position="36"/>
    </location>
</feature>
<dbReference type="CDD" id="cd18793">
    <property type="entry name" value="SF2_C_SNF"/>
    <property type="match status" value="1"/>
</dbReference>
<evidence type="ECO:0000256" key="3">
    <source>
        <dbReference type="ARBA" id="ARBA00022840"/>
    </source>
</evidence>
<evidence type="ECO:0000313" key="8">
    <source>
        <dbReference type="Proteomes" id="UP000077266"/>
    </source>
</evidence>
<dbReference type="FunFam" id="3.40.50.10810:FF:000020">
    <property type="entry name" value="DNA repair and recombination protein RAD54B"/>
    <property type="match status" value="1"/>
</dbReference>
<dbReference type="GO" id="GO:0007131">
    <property type="term" value="P:reciprocal meiotic recombination"/>
    <property type="evidence" value="ECO:0007669"/>
    <property type="project" value="TreeGrafter"/>
</dbReference>
<dbReference type="STRING" id="1314781.A0A165BF71"/>
<dbReference type="GO" id="GO:0016787">
    <property type="term" value="F:hydrolase activity"/>
    <property type="evidence" value="ECO:0007669"/>
    <property type="project" value="UniProtKB-KW"/>
</dbReference>